<dbReference type="CTD" id="569454"/>
<evidence type="ECO:0000256" key="3">
    <source>
        <dbReference type="SAM" id="SignalP"/>
    </source>
</evidence>
<feature type="compositionally biased region" description="Basic and acidic residues" evidence="1">
    <location>
        <begin position="400"/>
        <end position="413"/>
    </location>
</feature>
<organism evidence="6 7">
    <name type="scientific">Gadus morhua</name>
    <name type="common">Atlantic cod</name>
    <dbReference type="NCBI Taxonomy" id="8049"/>
    <lineage>
        <taxon>Eukaryota</taxon>
        <taxon>Metazoa</taxon>
        <taxon>Chordata</taxon>
        <taxon>Craniata</taxon>
        <taxon>Vertebrata</taxon>
        <taxon>Euteleostomi</taxon>
        <taxon>Actinopterygii</taxon>
        <taxon>Neopterygii</taxon>
        <taxon>Teleostei</taxon>
        <taxon>Neoteleostei</taxon>
        <taxon>Acanthomorphata</taxon>
        <taxon>Zeiogadaria</taxon>
        <taxon>Gadariae</taxon>
        <taxon>Gadiformes</taxon>
        <taxon>Gadoidei</taxon>
        <taxon>Gadidae</taxon>
        <taxon>Gadus</taxon>
    </lineage>
</organism>
<feature type="transmembrane region" description="Helical" evidence="2">
    <location>
        <begin position="226"/>
        <end position="246"/>
    </location>
</feature>
<feature type="domain" description="Interferon/interleukin receptor" evidence="5">
    <location>
        <begin position="116"/>
        <end position="204"/>
    </location>
</feature>
<dbReference type="OMA" id="VMTSRVW"/>
<dbReference type="GeneTree" id="ENSGT00940000175580"/>
<dbReference type="InterPro" id="IPR013783">
    <property type="entry name" value="Ig-like_fold"/>
</dbReference>
<feature type="transmembrane region" description="Helical" evidence="2">
    <location>
        <begin position="253"/>
        <end position="274"/>
    </location>
</feature>
<feature type="region of interest" description="Disordered" evidence="1">
    <location>
        <begin position="392"/>
        <end position="429"/>
    </location>
</feature>
<reference evidence="6" key="1">
    <citation type="submission" date="2025-08" db="UniProtKB">
        <authorList>
            <consortium name="Ensembl"/>
        </authorList>
    </citation>
    <scope>IDENTIFICATION</scope>
</reference>
<name>A0A8C5BLL8_GADMO</name>
<dbReference type="Gene3D" id="2.60.40.10">
    <property type="entry name" value="Immunoglobulins"/>
    <property type="match status" value="1"/>
</dbReference>
<feature type="compositionally biased region" description="Acidic residues" evidence="1">
    <location>
        <begin position="300"/>
        <end position="314"/>
    </location>
</feature>
<dbReference type="PANTHER" id="PTHR20859:SF84">
    <property type="entry name" value="INTERFERON ALPHA_BETA RECEPTOR 2"/>
    <property type="match status" value="1"/>
</dbReference>
<protein>
    <submittedName>
        <fullName evidence="6">Interferon lambda receptor 1-like</fullName>
    </submittedName>
</protein>
<dbReference type="SUPFAM" id="SSF49265">
    <property type="entry name" value="Fibronectin type III"/>
    <property type="match status" value="2"/>
</dbReference>
<dbReference type="Ensembl" id="ENSGMOT00000027533.1">
    <property type="protein sequence ID" value="ENSGMOP00000048062.1"/>
    <property type="gene ID" value="ENSGMOG00000026680.1"/>
</dbReference>
<evidence type="ECO:0000313" key="7">
    <source>
        <dbReference type="Proteomes" id="UP000694546"/>
    </source>
</evidence>
<evidence type="ECO:0000313" key="6">
    <source>
        <dbReference type="Ensembl" id="ENSGMOP00000048062.1"/>
    </source>
</evidence>
<dbReference type="InterPro" id="IPR003961">
    <property type="entry name" value="FN3_dom"/>
</dbReference>
<feature type="compositionally biased region" description="Acidic residues" evidence="1">
    <location>
        <begin position="414"/>
        <end position="425"/>
    </location>
</feature>
<gene>
    <name evidence="6" type="primary">LOC115529305</name>
</gene>
<feature type="domain" description="Fibronectin type-III" evidence="4">
    <location>
        <begin position="5"/>
        <end position="60"/>
    </location>
</feature>
<feature type="compositionally biased region" description="Low complexity" evidence="1">
    <location>
        <begin position="324"/>
        <end position="346"/>
    </location>
</feature>
<dbReference type="PANTHER" id="PTHR20859">
    <property type="entry name" value="INTERFERON/INTERLEUKIN RECEPTOR"/>
    <property type="match status" value="1"/>
</dbReference>
<dbReference type="GeneID" id="115529305"/>
<dbReference type="GO" id="GO:0004896">
    <property type="term" value="F:cytokine receptor activity"/>
    <property type="evidence" value="ECO:0007669"/>
    <property type="project" value="TreeGrafter"/>
</dbReference>
<feature type="region of interest" description="Disordered" evidence="1">
    <location>
        <begin position="285"/>
        <end position="380"/>
    </location>
</feature>
<dbReference type="Proteomes" id="UP000694546">
    <property type="component" value="Chromosome 17"/>
</dbReference>
<feature type="chain" id="PRO_5034717854" evidence="3">
    <location>
        <begin position="20"/>
        <end position="550"/>
    </location>
</feature>
<dbReference type="InterPro" id="IPR015373">
    <property type="entry name" value="Interferon/interleukin_rcp_dom"/>
</dbReference>
<keyword evidence="7" id="KW-1185">Reference proteome</keyword>
<evidence type="ECO:0000259" key="5">
    <source>
        <dbReference type="Pfam" id="PF09294"/>
    </source>
</evidence>
<dbReference type="OrthoDB" id="8947665at2759"/>
<dbReference type="InterPro" id="IPR036116">
    <property type="entry name" value="FN3_sf"/>
</dbReference>
<feature type="region of interest" description="Disordered" evidence="1">
    <location>
        <begin position="459"/>
        <end position="550"/>
    </location>
</feature>
<dbReference type="GO" id="GO:0005886">
    <property type="term" value="C:plasma membrane"/>
    <property type="evidence" value="ECO:0007669"/>
    <property type="project" value="TreeGrafter"/>
</dbReference>
<keyword evidence="3" id="KW-0732">Signal</keyword>
<dbReference type="InterPro" id="IPR050650">
    <property type="entry name" value="Type-II_Cytokine-TF_Rcpt"/>
</dbReference>
<keyword evidence="2" id="KW-0472">Membrane</keyword>
<keyword evidence="2" id="KW-0812">Transmembrane</keyword>
<sequence>MEYLLPVLFLMIQCSHTGALDTLPAPINVSMDSRNFRHELTWAPGPGTPPETYYKVYSRISRGRPKPKVFNKTSGVLKLKNDHKYKISVMAVYNHSNHSLESVESKALEFSAFQDTRIDPPWLSLVGGDHRLELNISLPKAHKSAKIEDILNFYNAKVTVTWQKAGDDRTFSMDMTNSSMVLENLEAGMNYCVRVHLRIRINPHTWPSRCVYASTSDPEPSMGPRVLGIAVPLLVLVVVGTVALLVGLHYTGYLCGIKAHVPAVLLMVLSHVYLVTPERTIPDPVYFSPKAAKHDGTGLQDDDDDEEEDEEDADKGEHMYFNRAADLSSDSDSSDAPGDPPGSSCGRACPTVGSGLMAVEWPLPGSHRQPDIRGHSVQGPVTLDKDLHGIQGGAMSQGEWSKEAPSVDERWKEEEEEEEEEEEGGDVNLFSLTLLKEDNSGNINLCSAIFGGFKEATDHETELDDAPRVALRPRLEPEPHGTPGRLSAQSRTPSDTEEVLLSILGSEQPHRGETKRSRAGTSCSDRISYGSEMEEEEEPEEEYSSGYMGR</sequence>
<dbReference type="Pfam" id="PF01108">
    <property type="entry name" value="Tissue_fac"/>
    <property type="match status" value="1"/>
</dbReference>
<reference evidence="6" key="2">
    <citation type="submission" date="2025-09" db="UniProtKB">
        <authorList>
            <consortium name="Ensembl"/>
        </authorList>
    </citation>
    <scope>IDENTIFICATION</scope>
</reference>
<accession>A0A8C5BLL8</accession>
<proteinExistence type="predicted"/>
<dbReference type="KEGG" id="gmh:115529305"/>
<feature type="compositionally biased region" description="Acidic residues" evidence="1">
    <location>
        <begin position="532"/>
        <end position="543"/>
    </location>
</feature>
<keyword evidence="2" id="KW-1133">Transmembrane helix</keyword>
<dbReference type="Pfam" id="PF09294">
    <property type="entry name" value="Interfer-bind"/>
    <property type="match status" value="1"/>
</dbReference>
<dbReference type="RefSeq" id="XP_030193770.1">
    <property type="nucleotide sequence ID" value="XM_030337910.1"/>
</dbReference>
<dbReference type="AlphaFoldDB" id="A0A8C5BLL8"/>
<evidence type="ECO:0000256" key="1">
    <source>
        <dbReference type="SAM" id="MobiDB-lite"/>
    </source>
</evidence>
<evidence type="ECO:0000259" key="4">
    <source>
        <dbReference type="Pfam" id="PF01108"/>
    </source>
</evidence>
<evidence type="ECO:0000256" key="2">
    <source>
        <dbReference type="SAM" id="Phobius"/>
    </source>
</evidence>
<feature type="signal peptide" evidence="3">
    <location>
        <begin position="1"/>
        <end position="19"/>
    </location>
</feature>